<dbReference type="Proteomes" id="UP000027195">
    <property type="component" value="Unassembled WGS sequence"/>
</dbReference>
<dbReference type="STRING" id="930990.A0A067MST3"/>
<dbReference type="EMBL" id="KL198023">
    <property type="protein sequence ID" value="KDQ17760.1"/>
    <property type="molecule type" value="Genomic_DNA"/>
</dbReference>
<feature type="region of interest" description="Disordered" evidence="1">
    <location>
        <begin position="56"/>
        <end position="150"/>
    </location>
</feature>
<accession>A0A067MST3</accession>
<dbReference type="AlphaFoldDB" id="A0A067MST3"/>
<feature type="compositionally biased region" description="Basic and acidic residues" evidence="1">
    <location>
        <begin position="91"/>
        <end position="107"/>
    </location>
</feature>
<evidence type="ECO:0000313" key="2">
    <source>
        <dbReference type="EMBL" id="KDQ17760.1"/>
    </source>
</evidence>
<protein>
    <submittedName>
        <fullName evidence="2">Uncharacterized protein</fullName>
    </submittedName>
</protein>
<name>A0A067MST3_BOTB1</name>
<keyword evidence="3" id="KW-1185">Reference proteome</keyword>
<organism evidence="2 3">
    <name type="scientific">Botryobasidium botryosum (strain FD-172 SS1)</name>
    <dbReference type="NCBI Taxonomy" id="930990"/>
    <lineage>
        <taxon>Eukaryota</taxon>
        <taxon>Fungi</taxon>
        <taxon>Dikarya</taxon>
        <taxon>Basidiomycota</taxon>
        <taxon>Agaricomycotina</taxon>
        <taxon>Agaricomycetes</taxon>
        <taxon>Cantharellales</taxon>
        <taxon>Botryobasidiaceae</taxon>
        <taxon>Botryobasidium</taxon>
    </lineage>
</organism>
<reference evidence="3" key="1">
    <citation type="journal article" date="2014" name="Proc. Natl. Acad. Sci. U.S.A.">
        <title>Extensive sampling of basidiomycete genomes demonstrates inadequacy of the white-rot/brown-rot paradigm for wood decay fungi.</title>
        <authorList>
            <person name="Riley R."/>
            <person name="Salamov A.A."/>
            <person name="Brown D.W."/>
            <person name="Nagy L.G."/>
            <person name="Floudas D."/>
            <person name="Held B.W."/>
            <person name="Levasseur A."/>
            <person name="Lombard V."/>
            <person name="Morin E."/>
            <person name="Otillar R."/>
            <person name="Lindquist E.A."/>
            <person name="Sun H."/>
            <person name="LaButti K.M."/>
            <person name="Schmutz J."/>
            <person name="Jabbour D."/>
            <person name="Luo H."/>
            <person name="Baker S.E."/>
            <person name="Pisabarro A.G."/>
            <person name="Walton J.D."/>
            <person name="Blanchette R.A."/>
            <person name="Henrissat B."/>
            <person name="Martin F."/>
            <person name="Cullen D."/>
            <person name="Hibbett D.S."/>
            <person name="Grigoriev I.V."/>
        </authorList>
    </citation>
    <scope>NUCLEOTIDE SEQUENCE [LARGE SCALE GENOMIC DNA]</scope>
    <source>
        <strain evidence="3">FD-172 SS1</strain>
    </source>
</reference>
<gene>
    <name evidence="2" type="ORF">BOTBODRAFT_53286</name>
</gene>
<dbReference type="OrthoDB" id="2595509at2759"/>
<dbReference type="InParanoid" id="A0A067MST3"/>
<dbReference type="HOGENOM" id="CLU_109884_0_0_1"/>
<feature type="compositionally biased region" description="Pro residues" evidence="1">
    <location>
        <begin position="133"/>
        <end position="144"/>
    </location>
</feature>
<evidence type="ECO:0000256" key="1">
    <source>
        <dbReference type="SAM" id="MobiDB-lite"/>
    </source>
</evidence>
<proteinExistence type="predicted"/>
<evidence type="ECO:0000313" key="3">
    <source>
        <dbReference type="Proteomes" id="UP000027195"/>
    </source>
</evidence>
<sequence>MSRRTAQPSNSALTYEAARRERLQLVHCWEKKWVVPTGALPGSTSYKVFKWVKTEKKQEFSDDEDETAEPNVPVVDEEMDDTQNTVPGIEIVDHDPETGPPGSRDESGTPAIPRPNSAAPGDSGAVTRDASPQPEPDVQPPSPSVPHENEAFSLTENPISVPLSSGLEDTDDDLAESASLFAQTSTALDIPDTALGIVAQNHLDADAAAFDNVPQEGKVYVADAVLDGGVIAEDVVNFVMGDGTD</sequence>